<dbReference type="GeneID" id="20666775"/>
<dbReference type="GO" id="GO:0006506">
    <property type="term" value="P:GPI anchor biosynthetic process"/>
    <property type="evidence" value="ECO:0007669"/>
    <property type="project" value="UniProtKB-UniPathway"/>
</dbReference>
<protein>
    <recommendedName>
        <fullName evidence="3">Phosphatidylinositol N-acetylglucosaminyltransferase subunit H conserved domain-containing protein</fullName>
    </recommendedName>
</protein>
<organism evidence="4 5">
    <name type="scientific">Heterobasidion irregulare (strain TC 32-1)</name>
    <dbReference type="NCBI Taxonomy" id="747525"/>
    <lineage>
        <taxon>Eukaryota</taxon>
        <taxon>Fungi</taxon>
        <taxon>Dikarya</taxon>
        <taxon>Basidiomycota</taxon>
        <taxon>Agaricomycotina</taxon>
        <taxon>Agaricomycetes</taxon>
        <taxon>Russulales</taxon>
        <taxon>Bondarzewiaceae</taxon>
        <taxon>Heterobasidion</taxon>
        <taxon>Heterobasidion annosum species complex</taxon>
    </lineage>
</organism>
<dbReference type="EMBL" id="KI925455">
    <property type="protein sequence ID" value="ETW85990.1"/>
    <property type="molecule type" value="Genomic_DNA"/>
</dbReference>
<dbReference type="HOGENOM" id="CLU_114240_0_0_1"/>
<dbReference type="PANTHER" id="PTHR15231:SF1">
    <property type="entry name" value="PHOSPHATIDYLINOSITOL N-ACETYLGLUCOSAMINYLTRANSFERASE SUBUNIT H"/>
    <property type="match status" value="1"/>
</dbReference>
<dbReference type="InterPro" id="IPR044215">
    <property type="entry name" value="PIG-H"/>
</dbReference>
<dbReference type="KEGG" id="hir:HETIRDRAFT_122293"/>
<dbReference type="RefSeq" id="XP_009542784.1">
    <property type="nucleotide sequence ID" value="XM_009544489.1"/>
</dbReference>
<dbReference type="InParanoid" id="W4KKW0"/>
<reference evidence="4 5" key="1">
    <citation type="journal article" date="2012" name="New Phytol.">
        <title>Insight into trade-off between wood decay and parasitism from the genome of a fungal forest pathogen.</title>
        <authorList>
            <person name="Olson A."/>
            <person name="Aerts A."/>
            <person name="Asiegbu F."/>
            <person name="Belbahri L."/>
            <person name="Bouzid O."/>
            <person name="Broberg A."/>
            <person name="Canback B."/>
            <person name="Coutinho P.M."/>
            <person name="Cullen D."/>
            <person name="Dalman K."/>
            <person name="Deflorio G."/>
            <person name="van Diepen L.T."/>
            <person name="Dunand C."/>
            <person name="Duplessis S."/>
            <person name="Durling M."/>
            <person name="Gonthier P."/>
            <person name="Grimwood J."/>
            <person name="Fossdal C.G."/>
            <person name="Hansson D."/>
            <person name="Henrissat B."/>
            <person name="Hietala A."/>
            <person name="Himmelstrand K."/>
            <person name="Hoffmeister D."/>
            <person name="Hogberg N."/>
            <person name="James T.Y."/>
            <person name="Karlsson M."/>
            <person name="Kohler A."/>
            <person name="Kues U."/>
            <person name="Lee Y.H."/>
            <person name="Lin Y.C."/>
            <person name="Lind M."/>
            <person name="Lindquist E."/>
            <person name="Lombard V."/>
            <person name="Lucas S."/>
            <person name="Lunden K."/>
            <person name="Morin E."/>
            <person name="Murat C."/>
            <person name="Park J."/>
            <person name="Raffaello T."/>
            <person name="Rouze P."/>
            <person name="Salamov A."/>
            <person name="Schmutz J."/>
            <person name="Solheim H."/>
            <person name="Stahlberg J."/>
            <person name="Velez H."/>
            <person name="de Vries R.P."/>
            <person name="Wiebenga A."/>
            <person name="Woodward S."/>
            <person name="Yakovlev I."/>
            <person name="Garbelotto M."/>
            <person name="Martin F."/>
            <person name="Grigoriev I.V."/>
            <person name="Stenlid J."/>
        </authorList>
    </citation>
    <scope>NUCLEOTIDE SEQUENCE [LARGE SCALE GENOMIC DNA]</scope>
    <source>
        <strain evidence="4 5">TC 32-1</strain>
    </source>
</reference>
<dbReference type="GO" id="GO:0000506">
    <property type="term" value="C:glycosylphosphatidylinositol-N-acetylglucosaminyltransferase (GPI-GnT) complex"/>
    <property type="evidence" value="ECO:0007669"/>
    <property type="project" value="InterPro"/>
</dbReference>
<evidence type="ECO:0000313" key="4">
    <source>
        <dbReference type="EMBL" id="ETW85990.1"/>
    </source>
</evidence>
<sequence>MRRTRPLPDTNPELIVIETPGLCYEYRVENCHLAQDGSRRVEQGTSRLSWKDGLCTQILWESILVIPPHGIQFETHRGFPPYPLFASRSFIPLIILQNFVINEGLRRWDVRFYLAAIKKASSGAMSMEVAYENILPRFPVLIEVYHGIHGNLQTMNEDTQNL</sequence>
<comment type="pathway">
    <text evidence="1">Glycolipid biosynthesis; glycosylphosphatidylinositol-anchor biosynthesis.</text>
</comment>
<dbReference type="PANTHER" id="PTHR15231">
    <property type="entry name" value="PHOSPHATIDYLINOSITOL N-ACETYLGLUCOSAMINYLTRANSFERASE SUBUNIT H"/>
    <property type="match status" value="1"/>
</dbReference>
<dbReference type="UniPathway" id="UPA00196"/>
<dbReference type="eggNOG" id="KOG4551">
    <property type="taxonomic scope" value="Eukaryota"/>
</dbReference>
<name>W4KKW0_HETIT</name>
<evidence type="ECO:0000313" key="5">
    <source>
        <dbReference type="Proteomes" id="UP000030671"/>
    </source>
</evidence>
<proteinExistence type="inferred from homology"/>
<dbReference type="OrthoDB" id="6256716at2759"/>
<dbReference type="AlphaFoldDB" id="W4KKW0"/>
<keyword evidence="5" id="KW-1185">Reference proteome</keyword>
<feature type="domain" description="Phosphatidylinositol N-acetylglucosaminyltransferase subunit H conserved" evidence="3">
    <location>
        <begin position="62"/>
        <end position="128"/>
    </location>
</feature>
<dbReference type="InterPro" id="IPR019328">
    <property type="entry name" value="PIGH-H_dom"/>
</dbReference>
<evidence type="ECO:0000256" key="2">
    <source>
        <dbReference type="ARBA" id="ARBA00009610"/>
    </source>
</evidence>
<dbReference type="Pfam" id="PF10181">
    <property type="entry name" value="PIG-H"/>
    <property type="match status" value="1"/>
</dbReference>
<dbReference type="Proteomes" id="UP000030671">
    <property type="component" value="Unassembled WGS sequence"/>
</dbReference>
<evidence type="ECO:0000256" key="1">
    <source>
        <dbReference type="ARBA" id="ARBA00004687"/>
    </source>
</evidence>
<comment type="similarity">
    <text evidence="2">Belongs to the PIGH family.</text>
</comment>
<accession>W4KKW0</accession>
<gene>
    <name evidence="4" type="ORF">HETIRDRAFT_122293</name>
</gene>
<evidence type="ECO:0000259" key="3">
    <source>
        <dbReference type="Pfam" id="PF10181"/>
    </source>
</evidence>
<dbReference type="STRING" id="747525.W4KKW0"/>